<evidence type="ECO:0000313" key="3">
    <source>
        <dbReference type="Proteomes" id="UP000283509"/>
    </source>
</evidence>
<reference evidence="2 3" key="2">
    <citation type="submission" date="2019-01" db="EMBL/GenBank/DDBJ databases">
        <title>The decoding of complex shrimp genome reveals the adaptation for benthos swimmer, frequently molting mechanism and breeding impact on genome.</title>
        <authorList>
            <person name="Sun Y."/>
            <person name="Gao Y."/>
            <person name="Yu Y."/>
        </authorList>
    </citation>
    <scope>NUCLEOTIDE SEQUENCE [LARGE SCALE GENOMIC DNA]</scope>
    <source>
        <tissue evidence="2">Muscle</tissue>
    </source>
</reference>
<keyword evidence="3" id="KW-1185">Reference proteome</keyword>
<dbReference type="Proteomes" id="UP000283509">
    <property type="component" value="Unassembled WGS sequence"/>
</dbReference>
<feature type="compositionally biased region" description="Pro residues" evidence="1">
    <location>
        <begin position="364"/>
        <end position="374"/>
    </location>
</feature>
<evidence type="ECO:0000313" key="2">
    <source>
        <dbReference type="EMBL" id="ROT84379.1"/>
    </source>
</evidence>
<reference evidence="2 3" key="1">
    <citation type="submission" date="2018-04" db="EMBL/GenBank/DDBJ databases">
        <authorList>
            <person name="Zhang X."/>
            <person name="Yuan J."/>
            <person name="Li F."/>
            <person name="Xiang J."/>
        </authorList>
    </citation>
    <scope>NUCLEOTIDE SEQUENCE [LARGE SCALE GENOMIC DNA]</scope>
    <source>
        <tissue evidence="2">Muscle</tissue>
    </source>
</reference>
<feature type="region of interest" description="Disordered" evidence="1">
    <location>
        <begin position="70"/>
        <end position="171"/>
    </location>
</feature>
<evidence type="ECO:0000256" key="1">
    <source>
        <dbReference type="SAM" id="MobiDB-lite"/>
    </source>
</evidence>
<feature type="region of interest" description="Disordered" evidence="1">
    <location>
        <begin position="226"/>
        <end position="381"/>
    </location>
</feature>
<feature type="compositionally biased region" description="Pro residues" evidence="1">
    <location>
        <begin position="280"/>
        <end position="293"/>
    </location>
</feature>
<accession>A0A423U6Q5</accession>
<gene>
    <name evidence="2" type="ORF">C7M84_022430</name>
</gene>
<dbReference type="OrthoDB" id="10439371at2759"/>
<feature type="compositionally biased region" description="Polar residues" evidence="1">
    <location>
        <begin position="88"/>
        <end position="98"/>
    </location>
</feature>
<comment type="caution">
    <text evidence="2">The sequence shown here is derived from an EMBL/GenBank/DDBJ whole genome shotgun (WGS) entry which is preliminary data.</text>
</comment>
<feature type="region of interest" description="Disordered" evidence="1">
    <location>
        <begin position="1"/>
        <end position="40"/>
    </location>
</feature>
<name>A0A423U6Q5_PENVA</name>
<feature type="compositionally biased region" description="Low complexity" evidence="1">
    <location>
        <begin position="321"/>
        <end position="332"/>
    </location>
</feature>
<dbReference type="AlphaFoldDB" id="A0A423U6Q5"/>
<dbReference type="EMBL" id="QCYY01000553">
    <property type="protein sequence ID" value="ROT84379.1"/>
    <property type="molecule type" value="Genomic_DNA"/>
</dbReference>
<protein>
    <submittedName>
        <fullName evidence="2">Uncharacterized protein</fullName>
    </submittedName>
</protein>
<organism evidence="2 3">
    <name type="scientific">Penaeus vannamei</name>
    <name type="common">Whiteleg shrimp</name>
    <name type="synonym">Litopenaeus vannamei</name>
    <dbReference type="NCBI Taxonomy" id="6689"/>
    <lineage>
        <taxon>Eukaryota</taxon>
        <taxon>Metazoa</taxon>
        <taxon>Ecdysozoa</taxon>
        <taxon>Arthropoda</taxon>
        <taxon>Crustacea</taxon>
        <taxon>Multicrustacea</taxon>
        <taxon>Malacostraca</taxon>
        <taxon>Eumalacostraca</taxon>
        <taxon>Eucarida</taxon>
        <taxon>Decapoda</taxon>
        <taxon>Dendrobranchiata</taxon>
        <taxon>Penaeoidea</taxon>
        <taxon>Penaeidae</taxon>
        <taxon>Penaeus</taxon>
    </lineage>
</organism>
<proteinExistence type="predicted"/>
<sequence length="597" mass="64454">MENGKERGGKREREKHVIQTLTPRDGDAPARGASPRLFARGHPSRCDVIAYPLRHRCVILFSLEDRPIASRERMPSSPRAASEPLMISASSTRATNQLRRQDSARASRPTAPRHGAPRGEQVRDDSPGASAAGDGAKDALFPFQKSGEAPDRPRGSGQLERGRVASCPPSFRSRPAAAALKATALLSLQITGLRVRARDSWRRFPKEDSENRARRYLVEVDEWLGTRPRPTEDPQVRPLKRSNPISDARPARTPVAGQPSAGRRTRQESPRRPADAPSEAVPPPLQRPRPPTSPGRGAGATTRPPSRPREPKALLRVTVRTTPAAEQAATGAPEPPAPRRPASSRSGEGPRAAVRTCRACAAGEPPPSPRPAPPAAAVAAQPSVARWPQPWTQAAAPARAPTRLYSAALPPRTPVARAALARLHVLLLARRHLAPDPALPHRARPRPPRLLLRRARLQQPQVAAEHRLPSVPPVGRGEAPPVTTLPPPAPAAAMANETEVRQNLLNCQVNGQVTHLKGYRKKGLVSEKVLLERLSDMSIEDDLLNPVITLSSVEDDDDCPMEEGSPNPAGMKGTLKKSLSLAVPSLNLAEEPKRPPL</sequence>
<feature type="compositionally biased region" description="Basic and acidic residues" evidence="1">
    <location>
        <begin position="265"/>
        <end position="274"/>
    </location>
</feature>
<feature type="compositionally biased region" description="Low complexity" evidence="1">
    <location>
        <begin position="340"/>
        <end position="363"/>
    </location>
</feature>
<feature type="compositionally biased region" description="Basic and acidic residues" evidence="1">
    <location>
        <begin position="1"/>
        <end position="17"/>
    </location>
</feature>
<feature type="region of interest" description="Disordered" evidence="1">
    <location>
        <begin position="554"/>
        <end position="576"/>
    </location>
</feature>